<comment type="caution">
    <text evidence="1">The sequence shown here is derived from an EMBL/GenBank/DDBJ whole genome shotgun (WGS) entry which is preliminary data.</text>
</comment>
<name>A0ABT1M8J1_9MYCO</name>
<dbReference type="NCBIfam" id="TIGR03931">
    <property type="entry name" value="T7SS_Rv3446c"/>
    <property type="match status" value="1"/>
</dbReference>
<dbReference type="Proteomes" id="UP001651690">
    <property type="component" value="Unassembled WGS sequence"/>
</dbReference>
<accession>A0ABT1M8J1</accession>
<organism evidence="1 2">
    <name type="scientific">Mycolicibacterium arenosum</name>
    <dbReference type="NCBI Taxonomy" id="2952157"/>
    <lineage>
        <taxon>Bacteria</taxon>
        <taxon>Bacillati</taxon>
        <taxon>Actinomycetota</taxon>
        <taxon>Actinomycetes</taxon>
        <taxon>Mycobacteriales</taxon>
        <taxon>Mycobacteriaceae</taxon>
        <taxon>Mycolicibacterium</taxon>
    </lineage>
</organism>
<keyword evidence="2" id="KW-1185">Reference proteome</keyword>
<protein>
    <submittedName>
        <fullName evidence="1">Type VII secretion-associated protein</fullName>
    </submittedName>
</protein>
<dbReference type="EMBL" id="JANDBD010000011">
    <property type="protein sequence ID" value="MCP9275478.1"/>
    <property type="molecule type" value="Genomic_DNA"/>
</dbReference>
<gene>
    <name evidence="1" type="ORF">NM203_25130</name>
</gene>
<sequence length="358" mass="37667">MRHADVVVVGPGAVTGPETVDPELVRTALDAVDDRLAVYDDRIVTVRELWGRVVDEALGERHDRVTLVVPSWWPGSRVELVEDALLTLSAVVTVLRRGEVLRTLAPVVVELGPGAPSVDEVLESCSGAATVVLDTPTGVGGLDAVALDVERRLERRGVEVIRVDDDGVRGAAGTDPQRPRPRWRPARVGVIACALTIAAALAGAALRPEPTRSAPATTWVVEGRVAVEVPANWAVERVVTGPGSARLQVMSPDGGAAVHITQAVVAPLETRDGTARALGAALQRQPAGVFTDFNPDDVVAGRHAVSYREVRSGVVDWTALVDGGVRIAIGCRDGSTEPRRTAVCERAIGSARTLGEIG</sequence>
<dbReference type="RefSeq" id="WP_255063318.1">
    <property type="nucleotide sequence ID" value="NZ_JANDBD010000011.1"/>
</dbReference>
<proteinExistence type="predicted"/>
<evidence type="ECO:0000313" key="2">
    <source>
        <dbReference type="Proteomes" id="UP001651690"/>
    </source>
</evidence>
<evidence type="ECO:0000313" key="1">
    <source>
        <dbReference type="EMBL" id="MCP9275478.1"/>
    </source>
</evidence>
<dbReference type="InterPro" id="IPR023840">
    <property type="entry name" value="T7SS_Rv3446c"/>
</dbReference>
<reference evidence="1 2" key="1">
    <citation type="submission" date="2022-06" db="EMBL/GenBank/DDBJ databases">
        <title>Mycolicibacterium sp. CAU 1645 isolated from seawater.</title>
        <authorList>
            <person name="Kim W."/>
        </authorList>
    </citation>
    <scope>NUCLEOTIDE SEQUENCE [LARGE SCALE GENOMIC DNA]</scope>
    <source>
        <strain evidence="1 2">CAU 1645</strain>
    </source>
</reference>